<evidence type="ECO:0000256" key="5">
    <source>
        <dbReference type="ARBA" id="ARBA00022741"/>
    </source>
</evidence>
<comment type="similarity">
    <text evidence="3">In the N-terminal section; belongs to the DHNA family.</text>
</comment>
<dbReference type="Gene3D" id="3.30.70.560">
    <property type="entry name" value="7,8-Dihydro-6-hydroxymethylpterin-pyrophosphokinase HPPK"/>
    <property type="match status" value="1"/>
</dbReference>
<evidence type="ECO:0000256" key="9">
    <source>
        <dbReference type="RuleBase" id="RU362079"/>
    </source>
</evidence>
<evidence type="ECO:0000256" key="1">
    <source>
        <dbReference type="ARBA" id="ARBA00000198"/>
    </source>
</evidence>
<reference evidence="12" key="1">
    <citation type="journal article" date="2019" name="Int. J. Syst. Evol. Microbiol.">
        <title>The Global Catalogue of Microorganisms (GCM) 10K type strain sequencing project: providing services to taxonomists for standard genome sequencing and annotation.</title>
        <authorList>
            <consortium name="The Broad Institute Genomics Platform"/>
            <consortium name="The Broad Institute Genome Sequencing Center for Infectious Disease"/>
            <person name="Wu L."/>
            <person name="Ma J."/>
        </authorList>
    </citation>
    <scope>NUCLEOTIDE SEQUENCE [LARGE SCALE GENOMIC DNA]</scope>
    <source>
        <strain evidence="12">JCM 3369</strain>
    </source>
</reference>
<dbReference type="EC" id="4.1.2.25" evidence="9"/>
<evidence type="ECO:0000313" key="12">
    <source>
        <dbReference type="Proteomes" id="UP001595955"/>
    </source>
</evidence>
<evidence type="ECO:0000256" key="2">
    <source>
        <dbReference type="ARBA" id="ARBA00005051"/>
    </source>
</evidence>
<evidence type="ECO:0000313" key="11">
    <source>
        <dbReference type="EMBL" id="MFC4556213.1"/>
    </source>
</evidence>
<dbReference type="Pfam" id="PF01288">
    <property type="entry name" value="HPPK"/>
    <property type="match status" value="1"/>
</dbReference>
<dbReference type="InterPro" id="IPR035907">
    <property type="entry name" value="Hppk_sf"/>
</dbReference>
<evidence type="ECO:0000256" key="8">
    <source>
        <dbReference type="ARBA" id="ARBA00022909"/>
    </source>
</evidence>
<dbReference type="InterPro" id="IPR006157">
    <property type="entry name" value="FolB_dom"/>
</dbReference>
<dbReference type="Gene3D" id="3.30.1130.10">
    <property type="match status" value="1"/>
</dbReference>
<dbReference type="PROSITE" id="PS00794">
    <property type="entry name" value="HPPK"/>
    <property type="match status" value="1"/>
</dbReference>
<dbReference type="InterPro" id="IPR043133">
    <property type="entry name" value="GTP-CH-I_C/QueF"/>
</dbReference>
<feature type="domain" description="7,8-dihydro-6-hydroxymethylpterin-pyrophosphokinase" evidence="10">
    <location>
        <begin position="233"/>
        <end position="244"/>
    </location>
</feature>
<name>A0ABV9DEB4_9MICO</name>
<keyword evidence="5" id="KW-0547">Nucleotide-binding</keyword>
<dbReference type="NCBIfam" id="TIGR01498">
    <property type="entry name" value="folK"/>
    <property type="match status" value="1"/>
</dbReference>
<dbReference type="SUPFAM" id="SSF55620">
    <property type="entry name" value="Tetrahydrobiopterin biosynthesis enzymes-like"/>
    <property type="match status" value="1"/>
</dbReference>
<proteinExistence type="inferred from homology"/>
<evidence type="ECO:0000256" key="7">
    <source>
        <dbReference type="ARBA" id="ARBA00022840"/>
    </source>
</evidence>
<dbReference type="RefSeq" id="WP_122825030.1">
    <property type="nucleotide sequence ID" value="NZ_CP033325.1"/>
</dbReference>
<dbReference type="InterPro" id="IPR000550">
    <property type="entry name" value="Hppk"/>
</dbReference>
<evidence type="ECO:0000259" key="10">
    <source>
        <dbReference type="PROSITE" id="PS00794"/>
    </source>
</evidence>
<keyword evidence="7" id="KW-0067">ATP-binding</keyword>
<comment type="catalytic activity">
    <reaction evidence="1">
        <text>6-hydroxymethyl-7,8-dihydropterin + ATP = (7,8-dihydropterin-6-yl)methyl diphosphate + AMP + H(+)</text>
        <dbReference type="Rhea" id="RHEA:11412"/>
        <dbReference type="ChEBI" id="CHEBI:15378"/>
        <dbReference type="ChEBI" id="CHEBI:30616"/>
        <dbReference type="ChEBI" id="CHEBI:44841"/>
        <dbReference type="ChEBI" id="CHEBI:72950"/>
        <dbReference type="ChEBI" id="CHEBI:456215"/>
        <dbReference type="EC" id="2.7.6.3"/>
    </reaction>
</comment>
<dbReference type="NCBIfam" id="TIGR00526">
    <property type="entry name" value="folB_dom"/>
    <property type="match status" value="1"/>
</dbReference>
<dbReference type="Pfam" id="PF02152">
    <property type="entry name" value="FolB"/>
    <property type="match status" value="1"/>
</dbReference>
<evidence type="ECO:0000256" key="3">
    <source>
        <dbReference type="ARBA" id="ARBA00009640"/>
    </source>
</evidence>
<dbReference type="InterPro" id="IPR006156">
    <property type="entry name" value="Dihydroneopterin_aldolase"/>
</dbReference>
<dbReference type="PANTHER" id="PTHR43071">
    <property type="entry name" value="2-AMINO-4-HYDROXY-6-HYDROXYMETHYLDIHYDROPTERIDINE PYROPHOSPHOKINASE"/>
    <property type="match status" value="1"/>
</dbReference>
<sequence length="321" mass="33923">MRPPVHDDAGAVLDQVEVTGLRAFGRHGVFPEERREGQTFLADVVLHLDSREAAGSDDLAATVSYADVAEEAVAVLAGEPADLLETVAARIAERALRHRAVRAVDVSVHKPEAPLTVPFTDVTVSVRRHQDRAGVLDARPPAPVEFVVAVGANLGDAATTLRRATAELANHLGVELTALSPLARTAPVLAPGAAPQPDYLNAVLVGRTTLSPRELLGLCHAVEAAHGRQRLERWGARTLDLDVISVGGIVAADDHLELPHPRAHERAFVLRPWLAAQPDATLPGHGRVADLAADADGELEWVAGPWADVGLPADTGTGEDH</sequence>
<keyword evidence="12" id="KW-1185">Reference proteome</keyword>
<dbReference type="CDD" id="cd00534">
    <property type="entry name" value="DHNA_DHNTPE"/>
    <property type="match status" value="1"/>
</dbReference>
<dbReference type="SMART" id="SM00905">
    <property type="entry name" value="FolB"/>
    <property type="match status" value="1"/>
</dbReference>
<accession>A0ABV9DEB4</accession>
<protein>
    <recommendedName>
        <fullName evidence="9">Bifunctional folate synthesis protein</fullName>
    </recommendedName>
    <domain>
        <recommendedName>
            <fullName evidence="9">Dihydroneopterin aldolase</fullName>
            <shortName evidence="9">DHNA</shortName>
            <ecNumber evidence="9">4.1.2.25</ecNumber>
        </recommendedName>
        <alternativeName>
            <fullName evidence="9">7,8-dihydroneopterin aldolase</fullName>
        </alternativeName>
    </domain>
    <domain>
        <recommendedName>
            <fullName evidence="9">2-amino-4-hydroxy-6-hydroxymethyldihydropteridine pyrophosphokinase</fullName>
            <ecNumber evidence="9">2.7.6.3</ecNumber>
        </recommendedName>
        <alternativeName>
            <fullName evidence="9">6-hydroxymethyl-7,8-dihydropterin pyrophosphokinase</fullName>
            <shortName evidence="9">PPPK</shortName>
        </alternativeName>
        <alternativeName>
            <fullName evidence="9">7,8-dihydro-6-hydroxymethylpterin pyrophosphokinase</fullName>
            <shortName evidence="9">HPPK</shortName>
        </alternativeName>
    </domain>
</protein>
<dbReference type="Proteomes" id="UP001595955">
    <property type="component" value="Unassembled WGS sequence"/>
</dbReference>
<dbReference type="SUPFAM" id="SSF55083">
    <property type="entry name" value="6-hydroxymethyl-7,8-dihydropterin pyrophosphokinase, HPPK"/>
    <property type="match status" value="1"/>
</dbReference>
<comment type="catalytic activity">
    <reaction evidence="9">
        <text>7,8-dihydroneopterin = 6-hydroxymethyl-7,8-dihydropterin + glycolaldehyde</text>
        <dbReference type="Rhea" id="RHEA:10540"/>
        <dbReference type="ChEBI" id="CHEBI:17001"/>
        <dbReference type="ChEBI" id="CHEBI:17071"/>
        <dbReference type="ChEBI" id="CHEBI:44841"/>
        <dbReference type="EC" id="4.1.2.25"/>
    </reaction>
</comment>
<dbReference type="EC" id="2.7.6.3" evidence="9"/>
<gene>
    <name evidence="11" type="primary">folK</name>
    <name evidence="11" type="ORF">ACFO3F_13225</name>
</gene>
<comment type="pathway">
    <text evidence="9">Cofactor biosynthesis; tetrahydrofolate biosynthesis; 2-amino-4-hydroxy-6-hydroxymethyl-7,8-dihydropteridine diphosphate from 7,8-dihydroneopterin triphosphate: step 3/4.</text>
</comment>
<evidence type="ECO:0000256" key="6">
    <source>
        <dbReference type="ARBA" id="ARBA00022777"/>
    </source>
</evidence>
<comment type="function">
    <text evidence="9">Catalyzes the conversion of 7,8-dihydroneopterin to 6-hydroxymethyl-7,8-dihydropterin.</text>
</comment>
<keyword evidence="9" id="KW-0456">Lyase</keyword>
<comment type="caution">
    <text evidence="11">The sequence shown here is derived from an EMBL/GenBank/DDBJ whole genome shotgun (WGS) entry which is preliminary data.</text>
</comment>
<organism evidence="11 12">
    <name type="scientific">Georgenia faecalis</name>
    <dbReference type="NCBI Taxonomy" id="2483799"/>
    <lineage>
        <taxon>Bacteria</taxon>
        <taxon>Bacillati</taxon>
        <taxon>Actinomycetota</taxon>
        <taxon>Actinomycetes</taxon>
        <taxon>Micrococcales</taxon>
        <taxon>Bogoriellaceae</taxon>
        <taxon>Georgenia</taxon>
    </lineage>
</organism>
<comment type="similarity">
    <text evidence="9">Belongs to the DHNA family.</text>
</comment>
<keyword evidence="6" id="KW-0418">Kinase</keyword>
<comment type="pathway">
    <text evidence="2">Cofactor biosynthesis; tetrahydrofolate biosynthesis; 2-amino-4-hydroxy-6-hydroxymethyl-7,8-dihydropteridine diphosphate from 7,8-dihydroneopterin triphosphate: step 4/4.</text>
</comment>
<dbReference type="GO" id="GO:0003848">
    <property type="term" value="F:2-amino-4-hydroxy-6-hydroxymethyldihydropteridine diphosphokinase activity"/>
    <property type="evidence" value="ECO:0007669"/>
    <property type="project" value="UniProtKB-EC"/>
</dbReference>
<keyword evidence="8 9" id="KW-0289">Folate biosynthesis</keyword>
<evidence type="ECO:0000256" key="4">
    <source>
        <dbReference type="ARBA" id="ARBA00022679"/>
    </source>
</evidence>
<dbReference type="PANTHER" id="PTHR43071:SF1">
    <property type="entry name" value="2-AMINO-4-HYDROXY-6-HYDROXYMETHYLDIHYDROPTERIDINE PYROPHOSPHOKINASE"/>
    <property type="match status" value="1"/>
</dbReference>
<dbReference type="EMBL" id="JBHSGF010000010">
    <property type="protein sequence ID" value="MFC4556213.1"/>
    <property type="molecule type" value="Genomic_DNA"/>
</dbReference>
<keyword evidence="4 11" id="KW-0808">Transferase</keyword>
<dbReference type="CDD" id="cd00483">
    <property type="entry name" value="HPPK"/>
    <property type="match status" value="1"/>
</dbReference>
<dbReference type="NCBIfam" id="TIGR00525">
    <property type="entry name" value="folB"/>
    <property type="match status" value="1"/>
</dbReference>